<feature type="compositionally biased region" description="Basic and acidic residues" evidence="1">
    <location>
        <begin position="16"/>
        <end position="32"/>
    </location>
</feature>
<accession>A0A0C1ZWZ6</accession>
<dbReference type="AlphaFoldDB" id="A0A0C1ZWZ6"/>
<dbReference type="Proteomes" id="UP000031599">
    <property type="component" value="Unassembled WGS sequence"/>
</dbReference>
<gene>
    <name evidence="2" type="ORF">DB30_05457</name>
</gene>
<name>A0A0C1ZWZ6_9BACT</name>
<dbReference type="EMBL" id="JMCC02000050">
    <property type="protein sequence ID" value="KIG15583.1"/>
    <property type="molecule type" value="Genomic_DNA"/>
</dbReference>
<feature type="region of interest" description="Disordered" evidence="1">
    <location>
        <begin position="16"/>
        <end position="44"/>
    </location>
</feature>
<evidence type="ECO:0000256" key="1">
    <source>
        <dbReference type="SAM" id="MobiDB-lite"/>
    </source>
</evidence>
<comment type="caution">
    <text evidence="2">The sequence shown here is derived from an EMBL/GenBank/DDBJ whole genome shotgun (WGS) entry which is preliminary data.</text>
</comment>
<proteinExistence type="predicted"/>
<reference evidence="2 3" key="1">
    <citation type="submission" date="2014-12" db="EMBL/GenBank/DDBJ databases">
        <title>Genome assembly of Enhygromyxa salina DSM 15201.</title>
        <authorList>
            <person name="Sharma G."/>
            <person name="Subramanian S."/>
        </authorList>
    </citation>
    <scope>NUCLEOTIDE SEQUENCE [LARGE SCALE GENOMIC DNA]</scope>
    <source>
        <strain evidence="2 3">DSM 15201</strain>
    </source>
</reference>
<sequence length="44" mass="4884">MDGHWGATYQAAVARRERIGAGQDHSPRERLRSSINSLVPPVLQ</sequence>
<evidence type="ECO:0000313" key="2">
    <source>
        <dbReference type="EMBL" id="KIG15583.1"/>
    </source>
</evidence>
<evidence type="ECO:0000313" key="3">
    <source>
        <dbReference type="Proteomes" id="UP000031599"/>
    </source>
</evidence>
<protein>
    <submittedName>
        <fullName evidence="2">Uncharacterized protein</fullName>
    </submittedName>
</protein>
<organism evidence="2 3">
    <name type="scientific">Enhygromyxa salina</name>
    <dbReference type="NCBI Taxonomy" id="215803"/>
    <lineage>
        <taxon>Bacteria</taxon>
        <taxon>Pseudomonadati</taxon>
        <taxon>Myxococcota</taxon>
        <taxon>Polyangia</taxon>
        <taxon>Nannocystales</taxon>
        <taxon>Nannocystaceae</taxon>
        <taxon>Enhygromyxa</taxon>
    </lineage>
</organism>